<protein>
    <submittedName>
        <fullName evidence="2">Uncharacterized protein</fullName>
    </submittedName>
</protein>
<feature type="compositionally biased region" description="Basic residues" evidence="1">
    <location>
        <begin position="345"/>
        <end position="355"/>
    </location>
</feature>
<evidence type="ECO:0000313" key="2">
    <source>
        <dbReference type="EMBL" id="KAF9701038.1"/>
    </source>
</evidence>
<organism evidence="2 3">
    <name type="scientific">Ascochyta lentis</name>
    <dbReference type="NCBI Taxonomy" id="205686"/>
    <lineage>
        <taxon>Eukaryota</taxon>
        <taxon>Fungi</taxon>
        <taxon>Dikarya</taxon>
        <taxon>Ascomycota</taxon>
        <taxon>Pezizomycotina</taxon>
        <taxon>Dothideomycetes</taxon>
        <taxon>Pleosporomycetidae</taxon>
        <taxon>Pleosporales</taxon>
        <taxon>Pleosporineae</taxon>
        <taxon>Didymellaceae</taxon>
        <taxon>Ascochyta</taxon>
    </lineage>
</organism>
<reference evidence="2" key="1">
    <citation type="submission" date="2018-12" db="EMBL/GenBank/DDBJ databases">
        <authorList>
            <person name="Syme R.A."/>
            <person name="Farfan-Caceres L."/>
            <person name="Lichtenzveig J."/>
        </authorList>
    </citation>
    <scope>NUCLEOTIDE SEQUENCE</scope>
    <source>
        <strain evidence="2">Al4</strain>
    </source>
</reference>
<reference evidence="2" key="2">
    <citation type="submission" date="2020-09" db="EMBL/GenBank/DDBJ databases">
        <title>Reference genome assembly for Australian Ascochyta lentis isolate Al4.</title>
        <authorList>
            <person name="Lee R.C."/>
            <person name="Farfan-Caceres L.M."/>
            <person name="Debler J.W."/>
            <person name="Williams A.H."/>
            <person name="Henares B.M."/>
        </authorList>
    </citation>
    <scope>NUCLEOTIDE SEQUENCE</scope>
    <source>
        <strain evidence="2">Al4</strain>
    </source>
</reference>
<feature type="region of interest" description="Disordered" evidence="1">
    <location>
        <begin position="58"/>
        <end position="90"/>
    </location>
</feature>
<feature type="compositionally biased region" description="Basic and acidic residues" evidence="1">
    <location>
        <begin position="319"/>
        <end position="329"/>
    </location>
</feature>
<gene>
    <name evidence="2" type="ORF">EKO04_000514</name>
</gene>
<dbReference type="OrthoDB" id="3788551at2759"/>
<dbReference type="AlphaFoldDB" id="A0A8H7JDD7"/>
<name>A0A8H7JDD7_9PLEO</name>
<keyword evidence="3" id="KW-1185">Reference proteome</keyword>
<proteinExistence type="predicted"/>
<evidence type="ECO:0000313" key="3">
    <source>
        <dbReference type="Proteomes" id="UP000651452"/>
    </source>
</evidence>
<accession>A0A8H7JDD7</accession>
<dbReference type="EMBL" id="RZGK01000002">
    <property type="protein sequence ID" value="KAF9701038.1"/>
    <property type="molecule type" value="Genomic_DNA"/>
</dbReference>
<comment type="caution">
    <text evidence="2">The sequence shown here is derived from an EMBL/GenBank/DDBJ whole genome shotgun (WGS) entry which is preliminary data.</text>
</comment>
<dbReference type="Proteomes" id="UP000651452">
    <property type="component" value="Unassembled WGS sequence"/>
</dbReference>
<sequence length="459" mass="52152">MHTALRSCAHNDILSPSKKLVLRRFSQIVFWRATTQTPKLFEQLEHLSGAVMEMAENDNKTKAKSAQSLHAHSRSGIVESKDDSTEDGYHVKHSTSSTTWSHLQDIDRFIVNEGLANTLDQFPESIAYTFAVSDNKSYFQDRKVLFLGETDNFQAWARLKLYPLKPDEVEYLRFSFLSDTSKAERNISGLPINMYPFGLVAQQDPDLAKEELTVLVRYVFREAAGINLPFSLEAKHTFRSALITIQKAIEIAGGVYRLMNIGPPTRLPKSLSYADLSLVEQANEGAKVVKDNVLLLGDQFMDGPEAMEPESDESVSYRSSERSQTRKAFEVPTQPKVKKPDKAKKQPKPKPKPKPKSMAAVEKVVPAKRRASEAGDGDEEQYLRLRDLEQERSRIEAEKTEISKRQADRKREEVRDTDRLLELRGRSQVIDEMEGQLLKGKSAQWLLAYQREHGEGRKL</sequence>
<evidence type="ECO:0000256" key="1">
    <source>
        <dbReference type="SAM" id="MobiDB-lite"/>
    </source>
</evidence>
<feature type="region of interest" description="Disordered" evidence="1">
    <location>
        <begin position="302"/>
        <end position="382"/>
    </location>
</feature>
<feature type="compositionally biased region" description="Basic and acidic residues" evidence="1">
    <location>
        <begin position="79"/>
        <end position="90"/>
    </location>
</feature>